<organism evidence="2 3">
    <name type="scientific">Campylobacter lanienae NCTC 13004</name>
    <dbReference type="NCBI Taxonomy" id="1031753"/>
    <lineage>
        <taxon>Bacteria</taxon>
        <taxon>Pseudomonadati</taxon>
        <taxon>Campylobacterota</taxon>
        <taxon>Epsilonproteobacteria</taxon>
        <taxon>Campylobacterales</taxon>
        <taxon>Campylobacteraceae</taxon>
        <taxon>Campylobacter</taxon>
    </lineage>
</organism>
<reference evidence="3" key="2">
    <citation type="journal article" date="2017" name="Genome Biol. Evol.">
        <title>Comparative genomic analysis identifies a Campylobacter clade deficient in selenium metabolism.</title>
        <authorList>
            <person name="Miller W.G."/>
            <person name="Yee E."/>
            <person name="Lopes B.S."/>
            <person name="Chapman M.H."/>
            <person name="Huynh S."/>
            <person name="Bono J.L."/>
            <person name="Parker C.T."/>
            <person name="Strachan N.J.C."/>
            <person name="Forbes K.J."/>
        </authorList>
    </citation>
    <scope>NUCLEOTIDE SEQUENCE [LARGE SCALE GENOMIC DNA]</scope>
    <source>
        <strain evidence="3">NCTC 13004</strain>
    </source>
</reference>
<dbReference type="InterPro" id="IPR000305">
    <property type="entry name" value="GIY-YIG_endonuc"/>
</dbReference>
<dbReference type="KEGG" id="clx:CLAN_1003"/>
<dbReference type="Proteomes" id="UP000202031">
    <property type="component" value="Chromosome"/>
</dbReference>
<dbReference type="PROSITE" id="PS50164">
    <property type="entry name" value="GIY_YIG"/>
    <property type="match status" value="1"/>
</dbReference>
<evidence type="ECO:0000259" key="1">
    <source>
        <dbReference type="PROSITE" id="PS50164"/>
    </source>
</evidence>
<accession>A0A1X9SNF8</accession>
<gene>
    <name evidence="2" type="ORF">CLAN_1003</name>
</gene>
<dbReference type="InterPro" id="IPR035901">
    <property type="entry name" value="GIY-YIG_endonuc_sf"/>
</dbReference>
<dbReference type="EMBL" id="CP015578">
    <property type="protein sequence ID" value="ARQ97740.1"/>
    <property type="molecule type" value="Genomic_DNA"/>
</dbReference>
<feature type="domain" description="GIY-YIG" evidence="1">
    <location>
        <begin position="91"/>
        <end position="181"/>
    </location>
</feature>
<sequence>MVTQNGKEYHKYNTRLTDISAEFIGKLVVGFKKDFRQSYPNLETCLDNLEVLEFKREVLKVEFPGYDSVNVTWSELESLIKTTAWKTALENQKAVYLVVDTKTGKKYVGSAYGNDMLLGRWHNYIANGHGGNKLLKPLDFEYIKENFKYSILEIFKSSVDDEIIRNRESFWKEVLLTRTEFGYNDN</sequence>
<evidence type="ECO:0000313" key="3">
    <source>
        <dbReference type="Proteomes" id="UP000202031"/>
    </source>
</evidence>
<dbReference type="SUPFAM" id="SSF82771">
    <property type="entry name" value="GIY-YIG endonuclease"/>
    <property type="match status" value="1"/>
</dbReference>
<name>A0A1X9SNF8_9BACT</name>
<proteinExistence type="predicted"/>
<evidence type="ECO:0000313" key="2">
    <source>
        <dbReference type="EMBL" id="ARQ97740.1"/>
    </source>
</evidence>
<reference evidence="3" key="1">
    <citation type="journal article" date="2017" name="Genome Biol. Evol.">
        <title>Comparative Genomic Analysis Identifies a Campylobacter Clade Deficient in Selenium Metabolism.</title>
        <authorList>
            <person name="Miller W.G."/>
            <person name="Yee E."/>
            <person name="Lopes B.S."/>
            <person name="Chapman M.H."/>
            <person name="Huynh S."/>
            <person name="Bono J.L."/>
            <person name="Parker C.T."/>
            <person name="Strachan N.J.C."/>
            <person name="Forbes K.J."/>
        </authorList>
    </citation>
    <scope>NUCLEOTIDE SEQUENCE [LARGE SCALE GENOMIC DNA]</scope>
    <source>
        <strain evidence="3">NCTC 13004</strain>
    </source>
</reference>
<dbReference type="CDD" id="cd10446">
    <property type="entry name" value="GIY-YIG_unchar_1"/>
    <property type="match status" value="1"/>
</dbReference>
<protein>
    <submittedName>
        <fullName evidence="2">GIY-YIG domain protein</fullName>
    </submittedName>
</protein>
<dbReference type="Gene3D" id="3.40.1440.10">
    <property type="entry name" value="GIY-YIG endonuclease"/>
    <property type="match status" value="1"/>
</dbReference>
<dbReference type="AlphaFoldDB" id="A0A1X9SNF8"/>